<name>A0A4R3LN72_9HYPH</name>
<accession>A0A4R3LN72</accession>
<keyword evidence="3" id="KW-1185">Reference proteome</keyword>
<organism evidence="2 3">
    <name type="scientific">Aquabacter spiritensis</name>
    <dbReference type="NCBI Taxonomy" id="933073"/>
    <lineage>
        <taxon>Bacteria</taxon>
        <taxon>Pseudomonadati</taxon>
        <taxon>Pseudomonadota</taxon>
        <taxon>Alphaproteobacteria</taxon>
        <taxon>Hyphomicrobiales</taxon>
        <taxon>Xanthobacteraceae</taxon>
        <taxon>Aquabacter</taxon>
    </lineage>
</organism>
<evidence type="ECO:0000256" key="1">
    <source>
        <dbReference type="SAM" id="SignalP"/>
    </source>
</evidence>
<dbReference type="EMBL" id="SMAI01000016">
    <property type="protein sequence ID" value="TCT01814.1"/>
    <property type="molecule type" value="Genomic_DNA"/>
</dbReference>
<dbReference type="AlphaFoldDB" id="A0A4R3LN72"/>
<dbReference type="Proteomes" id="UP000294664">
    <property type="component" value="Unassembled WGS sequence"/>
</dbReference>
<evidence type="ECO:0008006" key="4">
    <source>
        <dbReference type="Google" id="ProtNLM"/>
    </source>
</evidence>
<feature type="signal peptide" evidence="1">
    <location>
        <begin position="1"/>
        <end position="37"/>
    </location>
</feature>
<sequence>MRGTLAHVFRTNLRPAIRRVVMSLVMLCLAFGPLAGALSAHHVDDGDVVIALSDGASQDVVIVKKAPDHPANLPFVDHDCHGCSTAMIDVPADVAPMYLQLPVQAPPVHLVEGRVPGADFRPPKA</sequence>
<proteinExistence type="predicted"/>
<keyword evidence="1" id="KW-0732">Signal</keyword>
<reference evidence="2 3" key="1">
    <citation type="submission" date="2019-03" db="EMBL/GenBank/DDBJ databases">
        <title>Genomic Encyclopedia of Type Strains, Phase IV (KMG-IV): sequencing the most valuable type-strain genomes for metagenomic binning, comparative biology and taxonomic classification.</title>
        <authorList>
            <person name="Goeker M."/>
        </authorList>
    </citation>
    <scope>NUCLEOTIDE SEQUENCE [LARGE SCALE GENOMIC DNA]</scope>
    <source>
        <strain evidence="2 3">DSM 9035</strain>
    </source>
</reference>
<evidence type="ECO:0000313" key="2">
    <source>
        <dbReference type="EMBL" id="TCT01814.1"/>
    </source>
</evidence>
<comment type="caution">
    <text evidence="2">The sequence shown here is derived from an EMBL/GenBank/DDBJ whole genome shotgun (WGS) entry which is preliminary data.</text>
</comment>
<gene>
    <name evidence="2" type="ORF">EDC64_11611</name>
</gene>
<feature type="chain" id="PRO_5020511036" description="DUF2946 family protein" evidence="1">
    <location>
        <begin position="38"/>
        <end position="125"/>
    </location>
</feature>
<protein>
    <recommendedName>
        <fullName evidence="4">DUF2946 family protein</fullName>
    </recommendedName>
</protein>
<evidence type="ECO:0000313" key="3">
    <source>
        <dbReference type="Proteomes" id="UP000294664"/>
    </source>
</evidence>